<dbReference type="Gene3D" id="3.50.7.10">
    <property type="entry name" value="GroEL"/>
    <property type="match status" value="1"/>
</dbReference>
<keyword evidence="6" id="KW-0143">Chaperone</keyword>
<evidence type="ECO:0000256" key="4">
    <source>
        <dbReference type="ARBA" id="ARBA00022989"/>
    </source>
</evidence>
<keyword evidence="10" id="KW-1185">Reference proteome</keyword>
<dbReference type="PANTHER" id="PTHR45633">
    <property type="entry name" value="60 KDA HEAT SHOCK PROTEIN, MITOCHONDRIAL"/>
    <property type="match status" value="1"/>
</dbReference>
<evidence type="ECO:0000313" key="10">
    <source>
        <dbReference type="Proteomes" id="UP000824469"/>
    </source>
</evidence>
<dbReference type="EMBL" id="JAHRHJ020000010">
    <property type="protein sequence ID" value="KAH9297939.1"/>
    <property type="molecule type" value="Genomic_DNA"/>
</dbReference>
<evidence type="ECO:0000256" key="3">
    <source>
        <dbReference type="ARBA" id="ARBA00022692"/>
    </source>
</evidence>
<feature type="domain" description="ABC-2 type transporter transmembrane" evidence="8">
    <location>
        <begin position="137"/>
        <end position="231"/>
    </location>
</feature>
<comment type="caution">
    <text evidence="9">The sequence shown here is derived from an EMBL/GenBank/DDBJ whole genome shotgun (WGS) entry which is preliminary data.</text>
</comment>
<feature type="transmembrane region" description="Helical" evidence="7">
    <location>
        <begin position="143"/>
        <end position="163"/>
    </location>
</feature>
<evidence type="ECO:0000256" key="5">
    <source>
        <dbReference type="ARBA" id="ARBA00023136"/>
    </source>
</evidence>
<name>A0AA38F9Y8_TAXCH</name>
<evidence type="ECO:0000256" key="2">
    <source>
        <dbReference type="ARBA" id="ARBA00006607"/>
    </source>
</evidence>
<dbReference type="GO" id="GO:0140662">
    <property type="term" value="F:ATP-dependent protein folding chaperone"/>
    <property type="evidence" value="ECO:0007669"/>
    <property type="project" value="InterPro"/>
</dbReference>
<reference evidence="9 10" key="1">
    <citation type="journal article" date="2021" name="Nat. Plants">
        <title>The Taxus genome provides insights into paclitaxel biosynthesis.</title>
        <authorList>
            <person name="Xiong X."/>
            <person name="Gou J."/>
            <person name="Liao Q."/>
            <person name="Li Y."/>
            <person name="Zhou Q."/>
            <person name="Bi G."/>
            <person name="Li C."/>
            <person name="Du R."/>
            <person name="Wang X."/>
            <person name="Sun T."/>
            <person name="Guo L."/>
            <person name="Liang H."/>
            <person name="Lu P."/>
            <person name="Wu Y."/>
            <person name="Zhang Z."/>
            <person name="Ro D.K."/>
            <person name="Shang Y."/>
            <person name="Huang S."/>
            <person name="Yan J."/>
        </authorList>
    </citation>
    <scope>NUCLEOTIDE SEQUENCE [LARGE SCALE GENOMIC DNA]</scope>
    <source>
        <strain evidence="9">Ta-2019</strain>
    </source>
</reference>
<dbReference type="Proteomes" id="UP000824469">
    <property type="component" value="Unassembled WGS sequence"/>
</dbReference>
<organism evidence="9 10">
    <name type="scientific">Taxus chinensis</name>
    <name type="common">Chinese yew</name>
    <name type="synonym">Taxus wallichiana var. chinensis</name>
    <dbReference type="NCBI Taxonomy" id="29808"/>
    <lineage>
        <taxon>Eukaryota</taxon>
        <taxon>Viridiplantae</taxon>
        <taxon>Streptophyta</taxon>
        <taxon>Embryophyta</taxon>
        <taxon>Tracheophyta</taxon>
        <taxon>Spermatophyta</taxon>
        <taxon>Pinopsida</taxon>
        <taxon>Pinidae</taxon>
        <taxon>Conifers II</taxon>
        <taxon>Cupressales</taxon>
        <taxon>Taxaceae</taxon>
        <taxon>Taxus</taxon>
    </lineage>
</organism>
<dbReference type="InterPro" id="IPR027409">
    <property type="entry name" value="GroEL-like_apical_dom_sf"/>
</dbReference>
<evidence type="ECO:0000259" key="8">
    <source>
        <dbReference type="Pfam" id="PF01061"/>
    </source>
</evidence>
<protein>
    <recommendedName>
        <fullName evidence="8">ABC-2 type transporter transmembrane domain-containing protein</fullName>
    </recommendedName>
</protein>
<keyword evidence="3 7" id="KW-0812">Transmembrane</keyword>
<dbReference type="GO" id="GO:0140359">
    <property type="term" value="F:ABC-type transporter activity"/>
    <property type="evidence" value="ECO:0007669"/>
    <property type="project" value="InterPro"/>
</dbReference>
<comment type="subcellular location">
    <subcellularLocation>
        <location evidence="1">Membrane</location>
        <topology evidence="1">Multi-pass membrane protein</topology>
    </subcellularLocation>
</comment>
<dbReference type="GO" id="GO:0016020">
    <property type="term" value="C:membrane"/>
    <property type="evidence" value="ECO:0007669"/>
    <property type="project" value="UniProtKB-SubCell"/>
</dbReference>
<keyword evidence="5 7" id="KW-0472">Membrane</keyword>
<evidence type="ECO:0000256" key="7">
    <source>
        <dbReference type="SAM" id="Phobius"/>
    </source>
</evidence>
<evidence type="ECO:0000256" key="6">
    <source>
        <dbReference type="ARBA" id="ARBA00023186"/>
    </source>
</evidence>
<dbReference type="GO" id="GO:0042026">
    <property type="term" value="P:protein refolding"/>
    <property type="evidence" value="ECO:0007669"/>
    <property type="project" value="InterPro"/>
</dbReference>
<dbReference type="SUPFAM" id="SSF52029">
    <property type="entry name" value="GroEL apical domain-like"/>
    <property type="match status" value="1"/>
</dbReference>
<comment type="similarity">
    <text evidence="2">Belongs to the chaperonin (HSP60) family.</text>
</comment>
<dbReference type="AlphaFoldDB" id="A0AA38F9Y8"/>
<dbReference type="InterPro" id="IPR013525">
    <property type="entry name" value="ABC2_TM"/>
</dbReference>
<proteinExistence type="inferred from homology"/>
<keyword evidence="4 7" id="KW-1133">Transmembrane helix</keyword>
<gene>
    <name evidence="9" type="ORF">KI387_029621</name>
</gene>
<evidence type="ECO:0000313" key="9">
    <source>
        <dbReference type="EMBL" id="KAH9297939.1"/>
    </source>
</evidence>
<sequence>MIENMSEEQKSDIATEDGDRIHDRLKFDMIFRPNVEDQEENLIGNSVEDHMVENMPEEQQSDIATKDGKVGAEGHKSLRGEIWLLGELKRRISNIGNEIEREKAPMCQRLKERVKMMKDLKEWTKQDEGFERTRIHQRNQEDANLYVGAHFFALLTIMLNDVAELQFTLNRLPVFFIQRFLLLYPAWDFSIPSLFLSILILVVETFVWVVMIYYGIGFAPAAESFTVLFSYFNPAQVENSELARVAAVSAGNNHEVGNMIAGAMSKLLSADKKITNARDLIGILEDAILAGYPMIIIAEDIEQEVLVTLFVNRLRGAFKIAALKVPSLEMKCSRPLTNLGMRFWVRRQRFVKIISNTSTVIRDEVEPTLDKFGNEVLGTAAKIISNTCTVIRDEVEPALDKFGNEVMGTAAK</sequence>
<evidence type="ECO:0000256" key="1">
    <source>
        <dbReference type="ARBA" id="ARBA00004141"/>
    </source>
</evidence>
<dbReference type="Pfam" id="PF01061">
    <property type="entry name" value="ABC2_membrane"/>
    <property type="match status" value="1"/>
</dbReference>
<accession>A0AA38F9Y8</accession>
<dbReference type="InterPro" id="IPR001844">
    <property type="entry name" value="Cpn60/GroEL"/>
</dbReference>
<feature type="non-terminal residue" evidence="9">
    <location>
        <position position="412"/>
    </location>
</feature>